<keyword evidence="1" id="KW-0472">Membrane</keyword>
<dbReference type="AlphaFoldDB" id="A0A850R6A9"/>
<evidence type="ECO:0000256" key="1">
    <source>
        <dbReference type="SAM" id="Phobius"/>
    </source>
</evidence>
<evidence type="ECO:0000313" key="3">
    <source>
        <dbReference type="Proteomes" id="UP000563523"/>
    </source>
</evidence>
<gene>
    <name evidence="2" type="ORF">HU830_04165</name>
</gene>
<dbReference type="InterPro" id="IPR038750">
    <property type="entry name" value="YczE/YyaS-like"/>
</dbReference>
<evidence type="ECO:0000313" key="2">
    <source>
        <dbReference type="EMBL" id="NVY96367.1"/>
    </source>
</evidence>
<proteinExistence type="predicted"/>
<protein>
    <recommendedName>
        <fullName evidence="4">Integral membrane protein</fullName>
    </recommendedName>
</protein>
<feature type="transmembrane region" description="Helical" evidence="1">
    <location>
        <begin position="89"/>
        <end position="111"/>
    </location>
</feature>
<keyword evidence="1" id="KW-1133">Transmembrane helix</keyword>
<feature type="transmembrane region" description="Helical" evidence="1">
    <location>
        <begin position="117"/>
        <end position="138"/>
    </location>
</feature>
<dbReference type="RefSeq" id="WP_176942530.1">
    <property type="nucleotide sequence ID" value="NZ_JABZEC010000003.1"/>
</dbReference>
<feature type="transmembrane region" description="Helical" evidence="1">
    <location>
        <begin position="166"/>
        <end position="186"/>
    </location>
</feature>
<dbReference type="Proteomes" id="UP000563523">
    <property type="component" value="Unassembled WGS sequence"/>
</dbReference>
<feature type="transmembrane region" description="Helical" evidence="1">
    <location>
        <begin position="17"/>
        <end position="37"/>
    </location>
</feature>
<sequence length="230" mass="26181">MIEVNGRLRHLKARETLGYLFLSICLNSLSNGLTIATKMGSAVWTASAVNLHGILPWSLGTILFVYAILVQIINFFLEQHFSAGMIIKNLLFAFCFSYLVELGTQLFTWLQVPQLPLMVRIFLDILGIFGIALAISIYQRISVVMHPNDEFSYLARIRLFHNRAWLGQYFSYLIPVLLAGICYWQTGRLLAVGFGTIFALLFQGGLIGYFDQHIFKSLHHRIAYRRADKA</sequence>
<accession>A0A850R6A9</accession>
<evidence type="ECO:0008006" key="4">
    <source>
        <dbReference type="Google" id="ProtNLM"/>
    </source>
</evidence>
<organism evidence="2 3">
    <name type="scientific">Bombilactobacillus apium</name>
    <dbReference type="NCBI Taxonomy" id="2675299"/>
    <lineage>
        <taxon>Bacteria</taxon>
        <taxon>Bacillati</taxon>
        <taxon>Bacillota</taxon>
        <taxon>Bacilli</taxon>
        <taxon>Lactobacillales</taxon>
        <taxon>Lactobacillaceae</taxon>
        <taxon>Bombilactobacillus</taxon>
    </lineage>
</organism>
<comment type="caution">
    <text evidence="2">The sequence shown here is derived from an EMBL/GenBank/DDBJ whole genome shotgun (WGS) entry which is preliminary data.</text>
</comment>
<keyword evidence="1" id="KW-0812">Transmembrane</keyword>
<feature type="transmembrane region" description="Helical" evidence="1">
    <location>
        <begin position="57"/>
        <end position="77"/>
    </location>
</feature>
<name>A0A850R6A9_9LACO</name>
<dbReference type="EMBL" id="JABZEC010000003">
    <property type="protein sequence ID" value="NVY96367.1"/>
    <property type="molecule type" value="Genomic_DNA"/>
</dbReference>
<reference evidence="2 3" key="1">
    <citation type="submission" date="2020-06" db="EMBL/GenBank/DDBJ databases">
        <authorList>
            <person name="Kang J."/>
        </authorList>
    </citation>
    <scope>NUCLEOTIDE SEQUENCE [LARGE SCALE GENOMIC DNA]</scope>
    <source>
        <strain evidence="2 3">DCY120</strain>
    </source>
</reference>
<feature type="transmembrane region" description="Helical" evidence="1">
    <location>
        <begin position="192"/>
        <end position="210"/>
    </location>
</feature>
<dbReference type="Pfam" id="PF19700">
    <property type="entry name" value="DUF6198"/>
    <property type="match status" value="1"/>
</dbReference>
<keyword evidence="3" id="KW-1185">Reference proteome</keyword>